<dbReference type="Proteomes" id="UP000622687">
    <property type="component" value="Unassembled WGS sequence"/>
</dbReference>
<name>A0A934M6T5_9CLOT</name>
<accession>A0A934M6T5</accession>
<dbReference type="InterPro" id="IPR036249">
    <property type="entry name" value="Thioredoxin-like_sf"/>
</dbReference>
<dbReference type="Pfam" id="PF01257">
    <property type="entry name" value="2Fe-2S_thioredx"/>
    <property type="match status" value="1"/>
</dbReference>
<keyword evidence="2" id="KW-1185">Reference proteome</keyword>
<dbReference type="AlphaFoldDB" id="A0A934M6T5"/>
<dbReference type="SUPFAM" id="SSF52833">
    <property type="entry name" value="Thioredoxin-like"/>
    <property type="match status" value="1"/>
</dbReference>
<dbReference type="CDD" id="cd02980">
    <property type="entry name" value="TRX_Fd_family"/>
    <property type="match status" value="1"/>
</dbReference>
<dbReference type="RefSeq" id="WP_211144322.1">
    <property type="nucleotide sequence ID" value="NZ_JAEEGB010000037.1"/>
</dbReference>
<dbReference type="EMBL" id="JAEEGB010000037">
    <property type="protein sequence ID" value="MBI6874948.1"/>
    <property type="molecule type" value="Genomic_DNA"/>
</dbReference>
<comment type="caution">
    <text evidence="1">The sequence shown here is derived from an EMBL/GenBank/DDBJ whole genome shotgun (WGS) entry which is preliminary data.</text>
</comment>
<reference evidence="1" key="1">
    <citation type="submission" date="2020-12" db="EMBL/GenBank/DDBJ databases">
        <title>Clostridium thailandense sp. nov., a novel acetogenic bacterium isolated from peat land soil in Thailand.</title>
        <authorList>
            <person name="Chaikitkaew S."/>
            <person name="Birkeland N.K."/>
        </authorList>
    </citation>
    <scope>NUCLEOTIDE SEQUENCE</scope>
    <source>
        <strain evidence="1">DSM 17425</strain>
    </source>
</reference>
<proteinExistence type="predicted"/>
<evidence type="ECO:0000313" key="1">
    <source>
        <dbReference type="EMBL" id="MBI6874948.1"/>
    </source>
</evidence>
<evidence type="ECO:0000313" key="2">
    <source>
        <dbReference type="Proteomes" id="UP000622687"/>
    </source>
</evidence>
<dbReference type="Gene3D" id="3.40.30.10">
    <property type="entry name" value="Glutaredoxin"/>
    <property type="match status" value="1"/>
</dbReference>
<protein>
    <submittedName>
        <fullName evidence="1">(2Fe-2S) ferredoxin domain-containing protein</fullName>
    </submittedName>
</protein>
<sequence length="84" mass="9412">MITVSVCVGSACHLKGSYDVINRIQVLIEEYKVSDKVELKGAFCLGHCTEGVSVTVNEEDKIYSVNRENVDSFFVEEILGRIRQ</sequence>
<gene>
    <name evidence="1" type="ORF">I6U51_19955</name>
</gene>
<organism evidence="1 2">
    <name type="scientific">Clostridium aciditolerans</name>
    <dbReference type="NCBI Taxonomy" id="339861"/>
    <lineage>
        <taxon>Bacteria</taxon>
        <taxon>Bacillati</taxon>
        <taxon>Bacillota</taxon>
        <taxon>Clostridia</taxon>
        <taxon>Eubacteriales</taxon>
        <taxon>Clostridiaceae</taxon>
        <taxon>Clostridium</taxon>
    </lineage>
</organism>